<keyword evidence="4" id="KW-0472">Membrane</keyword>
<evidence type="ECO:0000256" key="4">
    <source>
        <dbReference type="SAM" id="Phobius"/>
    </source>
</evidence>
<evidence type="ECO:0000256" key="2">
    <source>
        <dbReference type="ARBA" id="ARBA00029447"/>
    </source>
</evidence>
<dbReference type="Gene3D" id="1.20.120.1530">
    <property type="match status" value="1"/>
</dbReference>
<dbReference type="GO" id="GO:0004888">
    <property type="term" value="F:transmembrane signaling receptor activity"/>
    <property type="evidence" value="ECO:0007669"/>
    <property type="project" value="InterPro"/>
</dbReference>
<dbReference type="PRINTS" id="PR00260">
    <property type="entry name" value="CHEMTRNSDUCR"/>
</dbReference>
<dbReference type="InterPro" id="IPR004089">
    <property type="entry name" value="MCPsignal_dom"/>
</dbReference>
<protein>
    <submittedName>
        <fullName evidence="7">Chemotaxis protein</fullName>
    </submittedName>
    <submittedName>
        <fullName evidence="6">NIT sensor-containing MCP-domain signal transduction protein</fullName>
    </submittedName>
</protein>
<dbReference type="OrthoDB" id="2489132at2"/>
<reference evidence="7 9" key="1">
    <citation type="submission" date="2017-09" db="EMBL/GenBank/DDBJ databases">
        <title>Genomics of the genus Arcobacter.</title>
        <authorList>
            <person name="Perez-Cataluna A."/>
            <person name="Figueras M.J."/>
            <person name="Salas-Masso N."/>
        </authorList>
    </citation>
    <scope>NUCLEOTIDE SEQUENCE [LARGE SCALE GENOMIC DNA]</scope>
    <source>
        <strain evidence="7 9">CECT 7837</strain>
    </source>
</reference>
<dbReference type="Pfam" id="PF00015">
    <property type="entry name" value="MCPsignal"/>
    <property type="match status" value="1"/>
</dbReference>
<evidence type="ECO:0000313" key="8">
    <source>
        <dbReference type="Proteomes" id="UP000262582"/>
    </source>
</evidence>
<keyword evidence="1" id="KW-0145">Chemotaxis</keyword>
<dbReference type="SMART" id="SM00283">
    <property type="entry name" value="MA"/>
    <property type="match status" value="1"/>
</dbReference>
<dbReference type="PROSITE" id="PS50111">
    <property type="entry name" value="CHEMOTAXIS_TRANSDUC_2"/>
    <property type="match status" value="1"/>
</dbReference>
<evidence type="ECO:0000313" key="9">
    <source>
        <dbReference type="Proteomes" id="UP000290588"/>
    </source>
</evidence>
<keyword evidence="4" id="KW-0812">Transmembrane</keyword>
<dbReference type="Proteomes" id="UP000290588">
    <property type="component" value="Unassembled WGS sequence"/>
</dbReference>
<gene>
    <name evidence="6" type="ORF">AELL_1858</name>
    <name evidence="7" type="ORF">CP962_05765</name>
</gene>
<dbReference type="GO" id="GO:0005886">
    <property type="term" value="C:plasma membrane"/>
    <property type="evidence" value="ECO:0007669"/>
    <property type="project" value="TreeGrafter"/>
</dbReference>
<comment type="similarity">
    <text evidence="2">Belongs to the methyl-accepting chemotaxis (MCP) protein family.</text>
</comment>
<dbReference type="GO" id="GO:0007165">
    <property type="term" value="P:signal transduction"/>
    <property type="evidence" value="ECO:0007669"/>
    <property type="project" value="UniProtKB-KW"/>
</dbReference>
<feature type="transmembrane region" description="Helical" evidence="4">
    <location>
        <begin position="310"/>
        <end position="336"/>
    </location>
</feature>
<reference evidence="6 8" key="2">
    <citation type="submission" date="2018-08" db="EMBL/GenBank/DDBJ databases">
        <title>Complete genome of the Arcobacter ellisii type strain LMG 26155.</title>
        <authorList>
            <person name="Miller W.G."/>
            <person name="Yee E."/>
            <person name="Bono J.L."/>
        </authorList>
    </citation>
    <scope>NUCLEOTIDE SEQUENCE [LARGE SCALE GENOMIC DNA]</scope>
    <source>
        <strain evidence="6 8">LMG 26155</strain>
    </source>
</reference>
<evidence type="ECO:0000313" key="6">
    <source>
        <dbReference type="EMBL" id="AXX95511.1"/>
    </source>
</evidence>
<keyword evidence="3" id="KW-0807">Transducer</keyword>
<proteinExistence type="inferred from homology"/>
<dbReference type="InterPro" id="IPR051310">
    <property type="entry name" value="MCP_chemotaxis"/>
</dbReference>
<feature type="domain" description="Methyl-accepting transducer" evidence="5">
    <location>
        <begin position="493"/>
        <end position="725"/>
    </location>
</feature>
<dbReference type="Pfam" id="PF08376">
    <property type="entry name" value="NIT"/>
    <property type="match status" value="1"/>
</dbReference>
<dbReference type="Gene3D" id="1.10.287.950">
    <property type="entry name" value="Methyl-accepting chemotaxis protein"/>
    <property type="match status" value="1"/>
</dbReference>
<keyword evidence="4" id="KW-1133">Transmembrane helix</keyword>
<dbReference type="PANTHER" id="PTHR43531">
    <property type="entry name" value="PROTEIN ICFG"/>
    <property type="match status" value="1"/>
</dbReference>
<dbReference type="GO" id="GO:0006935">
    <property type="term" value="P:chemotaxis"/>
    <property type="evidence" value="ECO:0007669"/>
    <property type="project" value="UniProtKB-KW"/>
</dbReference>
<accession>A0A347U9I3</accession>
<dbReference type="KEGG" id="aell:AELL_1858"/>
<dbReference type="Proteomes" id="UP000262582">
    <property type="component" value="Chromosome"/>
</dbReference>
<dbReference type="InterPro" id="IPR004090">
    <property type="entry name" value="Chemotax_Me-accpt_rcpt"/>
</dbReference>
<evidence type="ECO:0000256" key="1">
    <source>
        <dbReference type="ARBA" id="ARBA00022500"/>
    </source>
</evidence>
<dbReference type="EMBL" id="CP032097">
    <property type="protein sequence ID" value="AXX95511.1"/>
    <property type="molecule type" value="Genomic_DNA"/>
</dbReference>
<organism evidence="7 9">
    <name type="scientific">Arcobacter ellisii</name>
    <dbReference type="NCBI Taxonomy" id="913109"/>
    <lineage>
        <taxon>Bacteria</taxon>
        <taxon>Pseudomonadati</taxon>
        <taxon>Campylobacterota</taxon>
        <taxon>Epsilonproteobacteria</taxon>
        <taxon>Campylobacterales</taxon>
        <taxon>Arcobacteraceae</taxon>
        <taxon>Arcobacter</taxon>
    </lineage>
</organism>
<evidence type="ECO:0000313" key="7">
    <source>
        <dbReference type="EMBL" id="RXI31630.1"/>
    </source>
</evidence>
<dbReference type="EMBL" id="NXIG01000004">
    <property type="protein sequence ID" value="RXI31630.1"/>
    <property type="molecule type" value="Genomic_DNA"/>
</dbReference>
<evidence type="ECO:0000256" key="3">
    <source>
        <dbReference type="PROSITE-ProRule" id="PRU00284"/>
    </source>
</evidence>
<keyword evidence="8" id="KW-1185">Reference proteome</keyword>
<sequence>MLSKLSIKQKLILIMLIPLTVVILLDAKLAYDSFSDSRNLKSLDKVVELSTKIGALVHETQKERGMTAGFLGSKGEKFKTELPNQRVDTDGKISELNNFLASFDKNAYNQDFLENLNSGLKKLEDLSNIRNNVNNLSINAPIAIGYYTEMNKLLLNVIGVITKLSNNAEISQKLVSYMNFLLSKERAGLERAVGTNTFAKNAFDLELKTKFYTLVAEQNAYMDSFVKVSSKDTVDFYNTTMKDTSVEEVEKMRKVALFSGKDSDFNIDAGYWFKTITDKINLLKKVENYLSEGLIIAIEKELSTANKNMLIFGILSAFGIALTMILARTIAFTILIDVDSVKRGVENFFAFINFEKDDIELIKVKSDDELGMMSRIINKNIEETKANIQKDRALIADTIRVTNLINKGHLNAKIELGSNNPSLNELKNIINEMLETLNSNVTNILKVLTSYSKLDFRPKLAENNLEGIIKELEKDVNILGEVITQTLLENKRIGMVLSNNANTLSKNMQGIATAANSQAASLEETAASLEEITSNITNNNQTTIRMANFGNKVKESITVGQSLANKTVLSMEEINAQTTAITEAITVIDQIAFQTNILSLNAAVEAATAGEAGKGFAVVAGEVRTLASRSAEAAKQIKNLVENAQRKTQEGKDIAADMIEGFSDLNKNISTTLELIDNVTLASKEQATGMVQINDAVNNLDQITQINAQSASEANNIAQQTLEISKKIIEQADAKEFNGKDSVRV</sequence>
<dbReference type="SUPFAM" id="SSF58104">
    <property type="entry name" value="Methyl-accepting chemotaxis protein (MCP) signaling domain"/>
    <property type="match status" value="1"/>
</dbReference>
<evidence type="ECO:0000259" key="5">
    <source>
        <dbReference type="PROSITE" id="PS50111"/>
    </source>
</evidence>
<name>A0A347U9I3_9BACT</name>
<dbReference type="PANTHER" id="PTHR43531:SF11">
    <property type="entry name" value="METHYL-ACCEPTING CHEMOTAXIS PROTEIN 3"/>
    <property type="match status" value="1"/>
</dbReference>
<dbReference type="AlphaFoldDB" id="A0A347U9I3"/>
<dbReference type="InterPro" id="IPR013587">
    <property type="entry name" value="Nitrate/nitrite_sensing"/>
</dbReference>